<dbReference type="Proteomes" id="UP000683579">
    <property type="component" value="Chromosome"/>
</dbReference>
<dbReference type="InterPro" id="IPR029044">
    <property type="entry name" value="Nucleotide-diphossugar_trans"/>
</dbReference>
<dbReference type="EMBL" id="QRDC01000010">
    <property type="protein sequence ID" value="KAA1277552.1"/>
    <property type="molecule type" value="Genomic_DNA"/>
</dbReference>
<reference evidence="3 5" key="2">
    <citation type="submission" date="2021-06" db="EMBL/GenBank/DDBJ databases">
        <title>FDA dAtabase for Regulatory Grade micrObial Sequences (FDA-ARGOS): Supporting development and validation of Infectious Disease Dx tests.</title>
        <authorList>
            <person name="Sproer C."/>
            <person name="Gronow S."/>
            <person name="Severitt S."/>
            <person name="Schroder I."/>
            <person name="Tallon L."/>
            <person name="Sadzewicz L."/>
            <person name="Zhao X."/>
            <person name="Boylan J."/>
            <person name="Ott S."/>
            <person name="Bowen H."/>
            <person name="Vavikolanu K."/>
            <person name="Mehta A."/>
            <person name="Aluvathingal J."/>
            <person name="Nadendla S."/>
            <person name="Lowell S."/>
            <person name="Myers T."/>
            <person name="Yan Y."/>
        </authorList>
    </citation>
    <scope>NUCLEOTIDE SEQUENCE [LARGE SCALE GENOMIC DNA]</scope>
    <source>
        <strain evidence="3 5">FDAARGOS 1424</strain>
    </source>
</reference>
<evidence type="ECO:0000313" key="4">
    <source>
        <dbReference type="Proteomes" id="UP000468420"/>
    </source>
</evidence>
<evidence type="ECO:0000313" key="3">
    <source>
        <dbReference type="EMBL" id="QXA45222.1"/>
    </source>
</evidence>
<dbReference type="CDD" id="cd06532">
    <property type="entry name" value="Glyco_transf_25"/>
    <property type="match status" value="1"/>
</dbReference>
<organism evidence="2 4">
    <name type="scientific">Citrobacter pasteurii</name>
    <dbReference type="NCBI Taxonomy" id="1563222"/>
    <lineage>
        <taxon>Bacteria</taxon>
        <taxon>Pseudomonadati</taxon>
        <taxon>Pseudomonadota</taxon>
        <taxon>Gammaproteobacteria</taxon>
        <taxon>Enterobacterales</taxon>
        <taxon>Enterobacteriaceae</taxon>
        <taxon>Citrobacter</taxon>
    </lineage>
</organism>
<protein>
    <submittedName>
        <fullName evidence="3">Glycosyltransferase family 25 protein</fullName>
    </submittedName>
</protein>
<name>A0A6N6K5Q7_9ENTR</name>
<dbReference type="Proteomes" id="UP000468420">
    <property type="component" value="Unassembled WGS sequence"/>
</dbReference>
<dbReference type="AlphaFoldDB" id="A0A6N6K5Q7"/>
<feature type="domain" description="Glycosyl transferase family 25" evidence="1">
    <location>
        <begin position="3"/>
        <end position="185"/>
    </location>
</feature>
<dbReference type="InterPro" id="IPR002654">
    <property type="entry name" value="Glyco_trans_25"/>
</dbReference>
<reference evidence="2 4" key="1">
    <citation type="submission" date="2018-08" db="EMBL/GenBank/DDBJ databases">
        <title>Complete genomic analysis of a Citrobacter pasteurii isolated from cockles (Cerastoderma edule) containing a new chromosomic qnrB allele.</title>
        <authorList>
            <person name="Rodrigues A."/>
            <person name="Baptista T."/>
            <person name="Quesada A."/>
            <person name="Campos M.J."/>
        </authorList>
    </citation>
    <scope>NUCLEOTIDE SEQUENCE [LARGE SCALE GENOMIC DNA]</scope>
    <source>
        <strain evidence="2 4">BA18</strain>
    </source>
</reference>
<evidence type="ECO:0000313" key="5">
    <source>
        <dbReference type="Proteomes" id="UP000683579"/>
    </source>
</evidence>
<dbReference type="RefSeq" id="WP_040231579.1">
    <property type="nucleotide sequence ID" value="NZ_CDHL01000027.1"/>
</dbReference>
<evidence type="ECO:0000259" key="1">
    <source>
        <dbReference type="Pfam" id="PF01755"/>
    </source>
</evidence>
<keyword evidence="5" id="KW-1185">Reference proteome</keyword>
<gene>
    <name evidence="2" type="ORF">DXF85_13475</name>
    <name evidence="3" type="ORF">I6L54_01955</name>
</gene>
<dbReference type="Pfam" id="PF01755">
    <property type="entry name" value="Glyco_transf_25"/>
    <property type="match status" value="1"/>
</dbReference>
<evidence type="ECO:0000313" key="2">
    <source>
        <dbReference type="EMBL" id="KAA1277552.1"/>
    </source>
</evidence>
<proteinExistence type="predicted"/>
<sequence length="256" mass="29916">MYVLVISLPFDDARRKRVSDIMNELKIEYSFVDAIYGKNLSAEEKRKIPLTDFQHRENHTPTDGELGCSLSHMKAFKQFGQSGQDWVCILEDDAIIDQNFKEFISTVDESVLNKDALYLLGGQDGLRYKNKVVLNLLKLKKIGGQTFGKVIFGHGYVLRACGYLMNSVTAQKLVSRFENNFFIIDEWAYLMRQGYFSDIYLANFVHHPEELSGSWLEKERKEIKSHKKKQKSLFRRKISSSYWYGRRIILGLCWWK</sequence>
<dbReference type="EMBL" id="CP077262">
    <property type="protein sequence ID" value="QXA45222.1"/>
    <property type="molecule type" value="Genomic_DNA"/>
</dbReference>
<dbReference type="SUPFAM" id="SSF53448">
    <property type="entry name" value="Nucleotide-diphospho-sugar transferases"/>
    <property type="match status" value="1"/>
</dbReference>
<accession>A0A6N6K5Q7</accession>